<dbReference type="EMBL" id="LGRX02011327">
    <property type="protein sequence ID" value="KAK3269056.1"/>
    <property type="molecule type" value="Genomic_DNA"/>
</dbReference>
<name>A0AAE0L1V8_9CHLO</name>
<accession>A0AAE0L1V8</accession>
<protein>
    <submittedName>
        <fullName evidence="1">Uncharacterized protein</fullName>
    </submittedName>
</protein>
<comment type="caution">
    <text evidence="1">The sequence shown here is derived from an EMBL/GenBank/DDBJ whole genome shotgun (WGS) entry which is preliminary data.</text>
</comment>
<gene>
    <name evidence="1" type="ORF">CYMTET_22475</name>
</gene>
<evidence type="ECO:0000313" key="2">
    <source>
        <dbReference type="Proteomes" id="UP001190700"/>
    </source>
</evidence>
<organism evidence="1 2">
    <name type="scientific">Cymbomonas tetramitiformis</name>
    <dbReference type="NCBI Taxonomy" id="36881"/>
    <lineage>
        <taxon>Eukaryota</taxon>
        <taxon>Viridiplantae</taxon>
        <taxon>Chlorophyta</taxon>
        <taxon>Pyramimonadophyceae</taxon>
        <taxon>Pyramimonadales</taxon>
        <taxon>Pyramimonadaceae</taxon>
        <taxon>Cymbomonas</taxon>
    </lineage>
</organism>
<sequence length="83" mass="9326">MLVKLGATRPYLAEVRASFQLVSEAKIESKKRAAVIKADETFLALQKVHHATTYREIVLRASANSQERTYAALAELSVKSYTW</sequence>
<proteinExistence type="predicted"/>
<evidence type="ECO:0000313" key="1">
    <source>
        <dbReference type="EMBL" id="KAK3269056.1"/>
    </source>
</evidence>
<reference evidence="1 2" key="1">
    <citation type="journal article" date="2015" name="Genome Biol. Evol.">
        <title>Comparative Genomics of a Bacterivorous Green Alga Reveals Evolutionary Causalities and Consequences of Phago-Mixotrophic Mode of Nutrition.</title>
        <authorList>
            <person name="Burns J.A."/>
            <person name="Paasch A."/>
            <person name="Narechania A."/>
            <person name="Kim E."/>
        </authorList>
    </citation>
    <scope>NUCLEOTIDE SEQUENCE [LARGE SCALE GENOMIC DNA]</scope>
    <source>
        <strain evidence="1 2">PLY_AMNH</strain>
    </source>
</reference>
<dbReference type="Proteomes" id="UP001190700">
    <property type="component" value="Unassembled WGS sequence"/>
</dbReference>
<dbReference type="AlphaFoldDB" id="A0AAE0L1V8"/>
<keyword evidence="2" id="KW-1185">Reference proteome</keyword>